<dbReference type="Pfam" id="PF13516">
    <property type="entry name" value="LRR_6"/>
    <property type="match status" value="1"/>
</dbReference>
<dbReference type="InParanoid" id="B8C4J6"/>
<evidence type="ECO:0008006" key="3">
    <source>
        <dbReference type="Google" id="ProtNLM"/>
    </source>
</evidence>
<dbReference type="InterPro" id="IPR032675">
    <property type="entry name" value="LRR_dom_sf"/>
</dbReference>
<dbReference type="SMART" id="SM00368">
    <property type="entry name" value="LRR_RI"/>
    <property type="match status" value="3"/>
</dbReference>
<keyword evidence="2" id="KW-1185">Reference proteome</keyword>
<protein>
    <recommendedName>
        <fullName evidence="3">RNI-like protein</fullName>
    </recommendedName>
</protein>
<dbReference type="HOGENOM" id="CLU_563260_0_0_1"/>
<accession>B8C4J6</accession>
<reference evidence="1 2" key="2">
    <citation type="journal article" date="2008" name="Nature">
        <title>The Phaeodactylum genome reveals the evolutionary history of diatom genomes.</title>
        <authorList>
            <person name="Bowler C."/>
            <person name="Allen A.E."/>
            <person name="Badger J.H."/>
            <person name="Grimwood J."/>
            <person name="Jabbari K."/>
            <person name="Kuo A."/>
            <person name="Maheswari U."/>
            <person name="Martens C."/>
            <person name="Maumus F."/>
            <person name="Otillar R.P."/>
            <person name="Rayko E."/>
            <person name="Salamov A."/>
            <person name="Vandepoele K."/>
            <person name="Beszteri B."/>
            <person name="Gruber A."/>
            <person name="Heijde M."/>
            <person name="Katinka M."/>
            <person name="Mock T."/>
            <person name="Valentin K."/>
            <person name="Verret F."/>
            <person name="Berges J.A."/>
            <person name="Brownlee C."/>
            <person name="Cadoret J.P."/>
            <person name="Chiovitti A."/>
            <person name="Choi C.J."/>
            <person name="Coesel S."/>
            <person name="De Martino A."/>
            <person name="Detter J.C."/>
            <person name="Durkin C."/>
            <person name="Falciatore A."/>
            <person name="Fournet J."/>
            <person name="Haruta M."/>
            <person name="Huysman M.J."/>
            <person name="Jenkins B.D."/>
            <person name="Jiroutova K."/>
            <person name="Jorgensen R.E."/>
            <person name="Joubert Y."/>
            <person name="Kaplan A."/>
            <person name="Kroger N."/>
            <person name="Kroth P.G."/>
            <person name="La Roche J."/>
            <person name="Lindquist E."/>
            <person name="Lommer M."/>
            <person name="Martin-Jezequel V."/>
            <person name="Lopez P.J."/>
            <person name="Lucas S."/>
            <person name="Mangogna M."/>
            <person name="McGinnis K."/>
            <person name="Medlin L.K."/>
            <person name="Montsant A."/>
            <person name="Oudot-Le Secq M.P."/>
            <person name="Napoli C."/>
            <person name="Obornik M."/>
            <person name="Parker M.S."/>
            <person name="Petit J.L."/>
            <person name="Porcel B.M."/>
            <person name="Poulsen N."/>
            <person name="Robison M."/>
            <person name="Rychlewski L."/>
            <person name="Rynearson T.A."/>
            <person name="Schmutz J."/>
            <person name="Shapiro H."/>
            <person name="Siaut M."/>
            <person name="Stanley M."/>
            <person name="Sussman M.R."/>
            <person name="Taylor A.R."/>
            <person name="Vardi A."/>
            <person name="von Dassow P."/>
            <person name="Vyverman W."/>
            <person name="Willis A."/>
            <person name="Wyrwicz L.S."/>
            <person name="Rokhsar D.S."/>
            <person name="Weissenbach J."/>
            <person name="Armbrust E.V."/>
            <person name="Green B.R."/>
            <person name="Van de Peer Y."/>
            <person name="Grigoriev I.V."/>
        </authorList>
    </citation>
    <scope>NUCLEOTIDE SEQUENCE [LARGE SCALE GENOMIC DNA]</scope>
    <source>
        <strain evidence="1 2">CCMP1335</strain>
    </source>
</reference>
<dbReference type="Gene3D" id="3.80.10.10">
    <property type="entry name" value="Ribonuclease Inhibitor"/>
    <property type="match status" value="3"/>
</dbReference>
<reference evidence="1 2" key="1">
    <citation type="journal article" date="2004" name="Science">
        <title>The genome of the diatom Thalassiosira pseudonana: ecology, evolution, and metabolism.</title>
        <authorList>
            <person name="Armbrust E.V."/>
            <person name="Berges J.A."/>
            <person name="Bowler C."/>
            <person name="Green B.R."/>
            <person name="Martinez D."/>
            <person name="Putnam N.H."/>
            <person name="Zhou S."/>
            <person name="Allen A.E."/>
            <person name="Apt K.E."/>
            <person name="Bechner M."/>
            <person name="Brzezinski M.A."/>
            <person name="Chaal B.K."/>
            <person name="Chiovitti A."/>
            <person name="Davis A.K."/>
            <person name="Demarest M.S."/>
            <person name="Detter J.C."/>
            <person name="Glavina T."/>
            <person name="Goodstein D."/>
            <person name="Hadi M.Z."/>
            <person name="Hellsten U."/>
            <person name="Hildebrand M."/>
            <person name="Jenkins B.D."/>
            <person name="Jurka J."/>
            <person name="Kapitonov V.V."/>
            <person name="Kroger N."/>
            <person name="Lau W.W."/>
            <person name="Lane T.W."/>
            <person name="Larimer F.W."/>
            <person name="Lippmeier J.C."/>
            <person name="Lucas S."/>
            <person name="Medina M."/>
            <person name="Montsant A."/>
            <person name="Obornik M."/>
            <person name="Parker M.S."/>
            <person name="Palenik B."/>
            <person name="Pazour G.J."/>
            <person name="Richardson P.M."/>
            <person name="Rynearson T.A."/>
            <person name="Saito M.A."/>
            <person name="Schwartz D.C."/>
            <person name="Thamatrakoln K."/>
            <person name="Valentin K."/>
            <person name="Vardi A."/>
            <person name="Wilkerson F.P."/>
            <person name="Rokhsar D.S."/>
        </authorList>
    </citation>
    <scope>NUCLEOTIDE SEQUENCE [LARGE SCALE GENOMIC DNA]</scope>
    <source>
        <strain evidence="1 2">CCMP1335</strain>
    </source>
</reference>
<dbReference type="AlphaFoldDB" id="B8C4J6"/>
<dbReference type="InterPro" id="IPR001611">
    <property type="entry name" value="Leu-rich_rpt"/>
</dbReference>
<dbReference type="KEGG" id="tps:THAPSDRAFT_6519"/>
<dbReference type="PANTHER" id="PTHR24114:SF2">
    <property type="entry name" value="F-BOX DOMAIN-CONTAINING PROTEIN-RELATED"/>
    <property type="match status" value="1"/>
</dbReference>
<dbReference type="InterPro" id="IPR052394">
    <property type="entry name" value="LRR-containing"/>
</dbReference>
<dbReference type="PaxDb" id="35128-Thaps6519"/>
<evidence type="ECO:0000313" key="2">
    <source>
        <dbReference type="Proteomes" id="UP000001449"/>
    </source>
</evidence>
<sequence>MDSFNAVEDLLSKIARLNASYDEDLLTDLVSSLDYACVDYSEDIMSKIRSNDPTITSLRVRFTEEIDDALGELGRHIGENTQLKQLVIRGYRDEDEPGHFRLLFRSFCEGVSRNRSIIRLQLCRCFIGADWSELEPLFADGHLTELDLEECLVIHPSCIASMLLGNTSLKRVNIHQHQWEVRIVRTDEANRLIIEALAANPNLASLSVMGSYVGKKSCEAIETLLSSNNNMRTLTIKDSLSDGRGIGALSNGLTASALETLVLSDASSLTNRSYCVLMTGVSNMLKSSNSQLKRLDLSNNEMNDDGISMLSGGLSGNSTLQTLNLANCLFSTVRTWQSLASALSTSTVEHLIIISSGLTDEDIAALSHGLSSNFTLKTLTMSLNPDITSIGWQALSEVMPNSALKELNASCCGLDDESLLSLANGLAANTNLKTLTLGNNGRATGRGWSRFFRSSILQNPNTAMETLVVSSNQFEDEAMLALTND</sequence>
<organism evidence="1 2">
    <name type="scientific">Thalassiosira pseudonana</name>
    <name type="common">Marine diatom</name>
    <name type="synonym">Cyclotella nana</name>
    <dbReference type="NCBI Taxonomy" id="35128"/>
    <lineage>
        <taxon>Eukaryota</taxon>
        <taxon>Sar</taxon>
        <taxon>Stramenopiles</taxon>
        <taxon>Ochrophyta</taxon>
        <taxon>Bacillariophyta</taxon>
        <taxon>Coscinodiscophyceae</taxon>
        <taxon>Thalassiosirophycidae</taxon>
        <taxon>Thalassiosirales</taxon>
        <taxon>Thalassiosiraceae</taxon>
        <taxon>Thalassiosira</taxon>
    </lineage>
</organism>
<dbReference type="SUPFAM" id="SSF52047">
    <property type="entry name" value="RNI-like"/>
    <property type="match status" value="2"/>
</dbReference>
<dbReference type="EMBL" id="CM000643">
    <property type="protein sequence ID" value="EED91337.1"/>
    <property type="molecule type" value="Genomic_DNA"/>
</dbReference>
<gene>
    <name evidence="1" type="ORF">THAPSDRAFT_6519</name>
</gene>
<dbReference type="GeneID" id="7444600"/>
<evidence type="ECO:0000313" key="1">
    <source>
        <dbReference type="EMBL" id="EED91337.1"/>
    </source>
</evidence>
<dbReference type="Proteomes" id="UP000001449">
    <property type="component" value="Chromosome 6"/>
</dbReference>
<name>B8C4J6_THAPS</name>
<dbReference type="RefSeq" id="XP_002291230.1">
    <property type="nucleotide sequence ID" value="XM_002291194.1"/>
</dbReference>
<proteinExistence type="predicted"/>
<dbReference type="PANTHER" id="PTHR24114">
    <property type="entry name" value="LEUCINE RICH REPEAT FAMILY PROTEIN"/>
    <property type="match status" value="1"/>
</dbReference>